<organism evidence="1 2">
    <name type="scientific">Salipaludibacillus keqinensis</name>
    <dbReference type="NCBI Taxonomy" id="2045207"/>
    <lineage>
        <taxon>Bacteria</taxon>
        <taxon>Bacillati</taxon>
        <taxon>Bacillota</taxon>
        <taxon>Bacilli</taxon>
        <taxon>Bacillales</taxon>
        <taxon>Bacillaceae</taxon>
    </lineage>
</organism>
<accession>A0A323TE52</accession>
<protein>
    <submittedName>
        <fullName evidence="1">Uncharacterized protein</fullName>
    </submittedName>
</protein>
<reference evidence="1 2" key="1">
    <citation type="submission" date="2017-10" db="EMBL/GenBank/DDBJ databases">
        <title>Bacillus sp. nov., a halophilic bacterium isolated from a Keqin Lake.</title>
        <authorList>
            <person name="Wang H."/>
        </authorList>
    </citation>
    <scope>NUCLEOTIDE SEQUENCE [LARGE SCALE GENOMIC DNA]</scope>
    <source>
        <strain evidence="1 2">KQ-12</strain>
    </source>
</reference>
<dbReference type="RefSeq" id="WP_110609040.1">
    <property type="nucleotide sequence ID" value="NZ_PDOD01000002.1"/>
</dbReference>
<comment type="caution">
    <text evidence="1">The sequence shown here is derived from an EMBL/GenBank/DDBJ whole genome shotgun (WGS) entry which is preliminary data.</text>
</comment>
<sequence length="95" mass="10832">MEQVSTGSIEMISSGDPRINEIEYLSLPYLMASNDHWNAVLILEAAEEGEQVANQSLEDSAAATVEEMEDSEVEFIDPDLMHLRKLRKMFETRWV</sequence>
<dbReference type="EMBL" id="PDOD01000002">
    <property type="protein sequence ID" value="PYZ93010.1"/>
    <property type="molecule type" value="Genomic_DNA"/>
</dbReference>
<dbReference type="Proteomes" id="UP000248214">
    <property type="component" value="Unassembled WGS sequence"/>
</dbReference>
<proteinExistence type="predicted"/>
<dbReference type="AlphaFoldDB" id="A0A323TE52"/>
<gene>
    <name evidence="1" type="ORF">CR194_07365</name>
</gene>
<name>A0A323TE52_9BACI</name>
<evidence type="ECO:0000313" key="2">
    <source>
        <dbReference type="Proteomes" id="UP000248214"/>
    </source>
</evidence>
<keyword evidence="2" id="KW-1185">Reference proteome</keyword>
<evidence type="ECO:0000313" key="1">
    <source>
        <dbReference type="EMBL" id="PYZ93010.1"/>
    </source>
</evidence>